<dbReference type="InterPro" id="IPR009057">
    <property type="entry name" value="Homeodomain-like_sf"/>
</dbReference>
<dbReference type="PANTHER" id="PTHR46796">
    <property type="entry name" value="HTH-TYPE TRANSCRIPTIONAL ACTIVATOR RHAS-RELATED"/>
    <property type="match status" value="1"/>
</dbReference>
<dbReference type="SUPFAM" id="SSF46689">
    <property type="entry name" value="Homeodomain-like"/>
    <property type="match status" value="2"/>
</dbReference>
<dbReference type="Gene3D" id="1.10.10.60">
    <property type="entry name" value="Homeodomain-like"/>
    <property type="match status" value="2"/>
</dbReference>
<keyword evidence="2" id="KW-0238">DNA-binding</keyword>
<dbReference type="AlphaFoldDB" id="A0A842H8R9"/>
<dbReference type="GO" id="GO:0043565">
    <property type="term" value="F:sequence-specific DNA binding"/>
    <property type="evidence" value="ECO:0007669"/>
    <property type="project" value="InterPro"/>
</dbReference>
<dbReference type="GO" id="GO:0003700">
    <property type="term" value="F:DNA-binding transcription factor activity"/>
    <property type="evidence" value="ECO:0007669"/>
    <property type="project" value="InterPro"/>
</dbReference>
<gene>
    <name evidence="5" type="ORF">H5P28_01490</name>
</gene>
<dbReference type="InterPro" id="IPR050204">
    <property type="entry name" value="AraC_XylS_family_regulators"/>
</dbReference>
<dbReference type="Proteomes" id="UP000546464">
    <property type="component" value="Unassembled WGS sequence"/>
</dbReference>
<dbReference type="EMBL" id="JACHVB010000012">
    <property type="protein sequence ID" value="MBC2592923.1"/>
    <property type="molecule type" value="Genomic_DNA"/>
</dbReference>
<proteinExistence type="predicted"/>
<evidence type="ECO:0000313" key="5">
    <source>
        <dbReference type="EMBL" id="MBC2592923.1"/>
    </source>
</evidence>
<evidence type="ECO:0000256" key="2">
    <source>
        <dbReference type="ARBA" id="ARBA00023125"/>
    </source>
</evidence>
<keyword evidence="6" id="KW-1185">Reference proteome</keyword>
<evidence type="ECO:0000256" key="1">
    <source>
        <dbReference type="ARBA" id="ARBA00023015"/>
    </source>
</evidence>
<dbReference type="SMART" id="SM00342">
    <property type="entry name" value="HTH_ARAC"/>
    <property type="match status" value="1"/>
</dbReference>
<dbReference type="Pfam" id="PF12833">
    <property type="entry name" value="HTH_18"/>
    <property type="match status" value="1"/>
</dbReference>
<evidence type="ECO:0000256" key="3">
    <source>
        <dbReference type="ARBA" id="ARBA00023163"/>
    </source>
</evidence>
<feature type="domain" description="HTH araC/xylS-type" evidence="4">
    <location>
        <begin position="185"/>
        <end position="284"/>
    </location>
</feature>
<organism evidence="5 6">
    <name type="scientific">Ruficoccus amylovorans</name>
    <dbReference type="NCBI Taxonomy" id="1804625"/>
    <lineage>
        <taxon>Bacteria</taxon>
        <taxon>Pseudomonadati</taxon>
        <taxon>Verrucomicrobiota</taxon>
        <taxon>Opitutia</taxon>
        <taxon>Puniceicoccales</taxon>
        <taxon>Cerasicoccaceae</taxon>
        <taxon>Ruficoccus</taxon>
    </lineage>
</organism>
<dbReference type="RefSeq" id="WP_185673933.1">
    <property type="nucleotide sequence ID" value="NZ_JACHVB010000012.1"/>
</dbReference>
<comment type="caution">
    <text evidence="5">The sequence shown here is derived from an EMBL/GenBank/DDBJ whole genome shotgun (WGS) entry which is preliminary data.</text>
</comment>
<accession>A0A842H8R9</accession>
<dbReference type="InterPro" id="IPR018060">
    <property type="entry name" value="HTH_AraC"/>
</dbReference>
<keyword evidence="1" id="KW-0805">Transcription regulation</keyword>
<protein>
    <submittedName>
        <fullName evidence="5">Helix-turn-helix transcriptional regulator</fullName>
    </submittedName>
</protein>
<dbReference type="PROSITE" id="PS01124">
    <property type="entry name" value="HTH_ARAC_FAMILY_2"/>
    <property type="match status" value="1"/>
</dbReference>
<sequence>MKPASLLQFRDWSSLHADLAWVYKGSVPDEFRKRHCPSDFLGAWLVLEGSVRVSQRHREVCAAPGDWLIMAQNEGYQEFSEGAQILSIRYCAEWPDRKPFFELGLPLIMRGADHPELELRAQELRVAVEKVLPPVPTELQGQSVNLSSFIAVRAKFWEWFGELYEALSGRGISPTRVGIQDERVSQMVHYLDHLELSERVRESDLARLAGLSTAYFVRLFRDEVGVTPKRYFDERRRDACRRLLGAADIPIKEISYNLGFTRLSDFSAWFSDEHGVSPRKYRELEQARGD</sequence>
<reference evidence="5 6" key="1">
    <citation type="submission" date="2020-07" db="EMBL/GenBank/DDBJ databases">
        <authorList>
            <person name="Feng X."/>
        </authorList>
    </citation>
    <scope>NUCLEOTIDE SEQUENCE [LARGE SCALE GENOMIC DNA]</scope>
    <source>
        <strain evidence="5 6">JCM31066</strain>
    </source>
</reference>
<name>A0A842H8R9_9BACT</name>
<keyword evidence="3" id="KW-0804">Transcription</keyword>
<evidence type="ECO:0000259" key="4">
    <source>
        <dbReference type="PROSITE" id="PS01124"/>
    </source>
</evidence>
<evidence type="ECO:0000313" key="6">
    <source>
        <dbReference type="Proteomes" id="UP000546464"/>
    </source>
</evidence>